<comment type="caution">
    <text evidence="1">The sequence shown here is derived from an EMBL/GenBank/DDBJ whole genome shotgun (WGS) entry which is preliminary data.</text>
</comment>
<name>A0ACC2ZVI1_9EURO</name>
<gene>
    <name evidence="1" type="primary">UTP4</name>
    <name evidence="1" type="ORF">H2198_009067</name>
</gene>
<dbReference type="Proteomes" id="UP001172386">
    <property type="component" value="Unassembled WGS sequence"/>
</dbReference>
<proteinExistence type="predicted"/>
<protein>
    <submittedName>
        <fullName evidence="1">U3 small nucleolar RNA-associated protein</fullName>
    </submittedName>
</protein>
<dbReference type="EMBL" id="JAPDRQ010000242">
    <property type="protein sequence ID" value="KAJ9651654.1"/>
    <property type="molecule type" value="Genomic_DNA"/>
</dbReference>
<evidence type="ECO:0000313" key="2">
    <source>
        <dbReference type="Proteomes" id="UP001172386"/>
    </source>
</evidence>
<sequence>MDIHRCRFVPYQPSSINALAFSHASNPKQQSPTDLKLALGRENGDVELWSPVRGQWAQERILRGGVGRTIEQLAWTQDLTVEDTGVDQKQTFNSGPLRLFSTGGSSSVTEWDLEKGVPKRHADGNKGDIWCFAAQPQWMQAHAKENAVEMQASPSQMLVAGCADGSIILFSTIDNELRYDRVLVQPLASKKSRVISITWRDRYTVVAGYEESIIRVVDVRNRRVLRNITLGKSREGNAALIWTVKCLPNGTILSGDSTGELKIWDSQNYSLVQRLKTHNADILDITTNFAGTMILTCGVDRRTVAYASVPNTAGSRTQRWHEVRHRRFHEHDVKAMASFESKSLSIAVSGGMDTVPVVLPLQRWDEEYHRSLSHLPQKPQMSVSSKARLMLTWWARDVFVWHLPPRHQDPSDADSVSDNQTNHKLLAQIQLRGDESITSAEISSSGDMIMAATSTGVKLFQIRRAVCSDGKEVVKSRPLELPNMISSQGAHTVGFSPDCKWLYAVRLNEVILLAKIIHATSSKERPTVLDRVVKLDRRRRQSTSSPKSAIGNYHRHITTVALSANSRILAVGDLSGTIDTWVLEGHESTLKPVDTSNEEEEGSQSDSETDSDDETLSSTVHGQRWIRTPAGSQLPHLDASILVLSFKPPGSATSDRDSNFTNGTISPSSTGYLVAVTSSHQLLEFDVLNCKLSEWSRRNPSTLLPSSFRQIKDRTMGLWWDCHAEHQRLWLYGANFIYMLDISRDLNPTNDSTKVKKRKVGMLGNHVVEALKGHALVKVEDEGEGTKKKKRRKQNAGAGDEMEVEKQYAVKIRAVQLEAGEAGLLSPPESVKQEDIENEDEDEEMVDFEDINDTEADPLLVSRREALSRQDDEESDMEIKDEDEGGQQDSEGDREATQHRTDSTPASWCTFQYRGIFGACVLQPQPSADDDRDGAEGSTPEVVVVERPMYDVELMPRFTNGQDW</sequence>
<keyword evidence="2" id="KW-1185">Reference proteome</keyword>
<reference evidence="1" key="1">
    <citation type="submission" date="2022-10" db="EMBL/GenBank/DDBJ databases">
        <title>Culturing micro-colonial fungi from biological soil crusts in the Mojave desert and describing Neophaeococcomyces mojavensis, and introducing the new genera and species Taxawa tesnikishii.</title>
        <authorList>
            <person name="Kurbessoian T."/>
            <person name="Stajich J.E."/>
        </authorList>
    </citation>
    <scope>NUCLEOTIDE SEQUENCE</scope>
    <source>
        <strain evidence="1">JES_112</strain>
    </source>
</reference>
<accession>A0ACC2ZVI1</accession>
<organism evidence="1 2">
    <name type="scientific">Neophaeococcomyces mojaviensis</name>
    <dbReference type="NCBI Taxonomy" id="3383035"/>
    <lineage>
        <taxon>Eukaryota</taxon>
        <taxon>Fungi</taxon>
        <taxon>Dikarya</taxon>
        <taxon>Ascomycota</taxon>
        <taxon>Pezizomycotina</taxon>
        <taxon>Eurotiomycetes</taxon>
        <taxon>Chaetothyriomycetidae</taxon>
        <taxon>Chaetothyriales</taxon>
        <taxon>Chaetothyriales incertae sedis</taxon>
        <taxon>Neophaeococcomyces</taxon>
    </lineage>
</organism>
<evidence type="ECO:0000313" key="1">
    <source>
        <dbReference type="EMBL" id="KAJ9651654.1"/>
    </source>
</evidence>